<keyword evidence="4" id="KW-0539">Nucleus</keyword>
<feature type="coiled-coil region" evidence="6">
    <location>
        <begin position="102"/>
        <end position="129"/>
    </location>
</feature>
<dbReference type="InterPro" id="IPR022786">
    <property type="entry name" value="Geminin/Multicilin"/>
</dbReference>
<sequence length="165" mass="19022">KKYLTDNTGAADQRRILKMIQPSAAGSLVGRRNEKKSSVRRQLWNNKFTSKACKAEVSVDKQENENDIIQAADLMKGSPSPQYWKEVAEERRKALYEVLQENEKLHKEIEQKDTEIARLREENEELMALAEHVHYMTSVIERLTGQAPDNLETLESLALEEPKQE</sequence>
<organism evidence="7 8">
    <name type="scientific">Acanthisitta chloris</name>
    <name type="common">rifleman</name>
    <dbReference type="NCBI Taxonomy" id="57068"/>
    <lineage>
        <taxon>Eukaryota</taxon>
        <taxon>Metazoa</taxon>
        <taxon>Chordata</taxon>
        <taxon>Craniata</taxon>
        <taxon>Vertebrata</taxon>
        <taxon>Euteleostomi</taxon>
        <taxon>Archelosauria</taxon>
        <taxon>Archosauria</taxon>
        <taxon>Dinosauria</taxon>
        <taxon>Saurischia</taxon>
        <taxon>Theropoda</taxon>
        <taxon>Coelurosauria</taxon>
        <taxon>Aves</taxon>
        <taxon>Neognathae</taxon>
        <taxon>Neoaves</taxon>
        <taxon>Telluraves</taxon>
        <taxon>Australaves</taxon>
        <taxon>Passeriformes</taxon>
        <taxon>Acanthisittidae</taxon>
        <taxon>Acanthisitta</taxon>
    </lineage>
</organism>
<proteinExistence type="inferred from homology"/>
<evidence type="ECO:0000256" key="3">
    <source>
        <dbReference type="ARBA" id="ARBA00023054"/>
    </source>
</evidence>
<evidence type="ECO:0000313" key="7">
    <source>
        <dbReference type="EMBL" id="KFP80046.1"/>
    </source>
</evidence>
<keyword evidence="3 6" id="KW-0175">Coiled coil</keyword>
<comment type="subcellular location">
    <subcellularLocation>
        <location evidence="1">Nucleus</location>
    </subcellularLocation>
</comment>
<dbReference type="PANTHER" id="PTHR13372:SF4">
    <property type="entry name" value="GEMININ"/>
    <property type="match status" value="1"/>
</dbReference>
<feature type="non-terminal residue" evidence="7">
    <location>
        <position position="1"/>
    </location>
</feature>
<reference evidence="7 8" key="1">
    <citation type="submission" date="2014-04" db="EMBL/GenBank/DDBJ databases">
        <title>Genome evolution of avian class.</title>
        <authorList>
            <person name="Zhang G."/>
            <person name="Li C."/>
        </authorList>
    </citation>
    <scope>NUCLEOTIDE SEQUENCE [LARGE SCALE GENOMIC DNA]</scope>
    <source>
        <strain evidence="7">BGI_N310</strain>
    </source>
</reference>
<evidence type="ECO:0000256" key="2">
    <source>
        <dbReference type="ARBA" id="ARBA00007979"/>
    </source>
</evidence>
<dbReference type="FunFam" id="1.20.5.1180:FF:000001">
    <property type="entry name" value="Truncated geminin"/>
    <property type="match status" value="1"/>
</dbReference>
<comment type="similarity">
    <text evidence="2">Belongs to the geminin family.</text>
</comment>
<name>A0A091MRQ2_9PASS</name>
<dbReference type="Pfam" id="PF07412">
    <property type="entry name" value="Geminin"/>
    <property type="match status" value="1"/>
</dbReference>
<dbReference type="GO" id="GO:0045786">
    <property type="term" value="P:negative regulation of cell cycle"/>
    <property type="evidence" value="ECO:0007669"/>
    <property type="project" value="TreeGrafter"/>
</dbReference>
<dbReference type="AlphaFoldDB" id="A0A091MRQ2"/>
<keyword evidence="5" id="KW-0131">Cell cycle</keyword>
<evidence type="ECO:0000256" key="6">
    <source>
        <dbReference type="SAM" id="Coils"/>
    </source>
</evidence>
<feature type="non-terminal residue" evidence="7">
    <location>
        <position position="165"/>
    </location>
</feature>
<dbReference type="EMBL" id="KK836136">
    <property type="protein sequence ID" value="KFP80046.1"/>
    <property type="molecule type" value="Genomic_DNA"/>
</dbReference>
<dbReference type="Gene3D" id="1.20.5.1180">
    <property type="entry name" value="Geminin coiled-coil domain"/>
    <property type="match status" value="1"/>
</dbReference>
<dbReference type="SUPFAM" id="SSF111469">
    <property type="entry name" value="Geminin coiled-coil domain"/>
    <property type="match status" value="1"/>
</dbReference>
<gene>
    <name evidence="7" type="ORF">N310_04006</name>
</gene>
<dbReference type="GO" id="GO:0008156">
    <property type="term" value="P:negative regulation of DNA replication"/>
    <property type="evidence" value="ECO:0007669"/>
    <property type="project" value="TreeGrafter"/>
</dbReference>
<dbReference type="CDD" id="cd22589">
    <property type="entry name" value="geminin_CC"/>
    <property type="match status" value="1"/>
</dbReference>
<dbReference type="GO" id="GO:0005634">
    <property type="term" value="C:nucleus"/>
    <property type="evidence" value="ECO:0007669"/>
    <property type="project" value="UniProtKB-SubCell"/>
</dbReference>
<evidence type="ECO:0000256" key="5">
    <source>
        <dbReference type="ARBA" id="ARBA00023306"/>
    </source>
</evidence>
<evidence type="ECO:0000313" key="8">
    <source>
        <dbReference type="Proteomes" id="UP000053537"/>
    </source>
</evidence>
<dbReference type="PANTHER" id="PTHR13372">
    <property type="entry name" value="GEMININ"/>
    <property type="match status" value="1"/>
</dbReference>
<dbReference type="Proteomes" id="UP000053537">
    <property type="component" value="Unassembled WGS sequence"/>
</dbReference>
<keyword evidence="8" id="KW-1185">Reference proteome</keyword>
<evidence type="ECO:0000256" key="1">
    <source>
        <dbReference type="ARBA" id="ARBA00004123"/>
    </source>
</evidence>
<accession>A0A091MRQ2</accession>
<evidence type="ECO:0000256" key="4">
    <source>
        <dbReference type="ARBA" id="ARBA00023242"/>
    </source>
</evidence>
<protein>
    <submittedName>
        <fullName evidence="7">Geminin</fullName>
    </submittedName>
</protein>